<comment type="pathway">
    <text evidence="2">Glycan metabolism; L-arabinan degradation.</text>
</comment>
<sequence length="638" mass="70641">MSKISKLLWSGGLLLLGLAVSNAQSTNNNTITITLSDRPAHPIPKLYGVMFEDINHSGDGGLLAQLLRNPALQIKNPKTDQAGALEAWQAIGGIMLKAIDLSNNLPLSQALPNALEVTIPAGKTGAVLNSGYWGIKINQQWTYTATFYAKLAKNAVVKCGPKLAVQLISKDQPGTLFVEKNVISPCLDKTWQKFEVKIRPGQSATNANNAFAIKFTSTSQTNEVVHVTLVNLIPPTFKNRPNGVRRDLAEATASLKGSFWRYGGNNIEGFSPSNRWFWNHTIGPILQRPGRIGNWGYVNTDGFGLLEVLQYTEDLNMEFIGSVWSGLSLSPFKPVPESEIDKYIQEAIDMINFIIGPTSTAPGALRARLGHPEPFNMRWCEIGNEDFFSKESYAYRWQHLATALMKEFPKLKFIATTDPNDVKLSPIPHAYDIHSYSSPQYYVQHTHDYDKWPRNGPKIFQLEFAANTKLGQQPRFPTQEGAVAEAAYMTGFERNSDVVQGIAYAPTFCNTQVSEASQWHPNLINFDAMTVTKNPSYYVQQMFAQFLGDRYLPSNIPTKPGSVDWSATITSTGDTIFLKVVNIALPWKPAARVTIHTLENSVNSNNPPVNGKIPTRSSRKFSHVLPSQAVIAMVIPKA</sequence>
<gene>
    <name evidence="10" type="ORF">CROQUDRAFT_36539</name>
</gene>
<evidence type="ECO:0000256" key="2">
    <source>
        <dbReference type="ARBA" id="ARBA00004834"/>
    </source>
</evidence>
<dbReference type="EC" id="3.2.1.55" evidence="4"/>
<dbReference type="PANTHER" id="PTHR31776">
    <property type="entry name" value="ALPHA-L-ARABINOFURANOSIDASE 1"/>
    <property type="match status" value="1"/>
</dbReference>
<dbReference type="Gene3D" id="3.20.20.80">
    <property type="entry name" value="Glycosidases"/>
    <property type="match status" value="1"/>
</dbReference>
<dbReference type="Gene3D" id="2.60.120.260">
    <property type="entry name" value="Galactose-binding domain-like"/>
    <property type="match status" value="1"/>
</dbReference>
<dbReference type="SMART" id="SM00813">
    <property type="entry name" value="Alpha-L-AF_C"/>
    <property type="match status" value="1"/>
</dbReference>
<comment type="caution">
    <text evidence="10">The sequence shown here is derived from an EMBL/GenBank/DDBJ whole genome shotgun (WGS) entry which is preliminary data.</text>
</comment>
<accession>A0A9P6NW92</accession>
<protein>
    <recommendedName>
        <fullName evidence="4">non-reducing end alpha-L-arabinofuranosidase</fullName>
        <ecNumber evidence="4">3.2.1.55</ecNumber>
    </recommendedName>
</protein>
<keyword evidence="11" id="KW-1185">Reference proteome</keyword>
<dbReference type="InterPro" id="IPR055235">
    <property type="entry name" value="ASD1_cat"/>
</dbReference>
<dbReference type="Pfam" id="PF22848">
    <property type="entry name" value="ASD1_dom"/>
    <property type="match status" value="1"/>
</dbReference>
<evidence type="ECO:0000256" key="8">
    <source>
        <dbReference type="SAM" id="SignalP"/>
    </source>
</evidence>
<keyword evidence="5 8" id="KW-0732">Signal</keyword>
<dbReference type="PANTHER" id="PTHR31776:SF0">
    <property type="entry name" value="ALPHA-L-ARABINOFURANOSIDASE 1"/>
    <property type="match status" value="1"/>
</dbReference>
<evidence type="ECO:0000256" key="1">
    <source>
        <dbReference type="ARBA" id="ARBA00001462"/>
    </source>
</evidence>
<evidence type="ECO:0000256" key="6">
    <source>
        <dbReference type="ARBA" id="ARBA00022801"/>
    </source>
</evidence>
<dbReference type="InterPro" id="IPR051563">
    <property type="entry name" value="Glycosyl_Hydrolase_51"/>
</dbReference>
<dbReference type="Pfam" id="PF06964">
    <property type="entry name" value="Alpha-L-AF_C"/>
    <property type="match status" value="1"/>
</dbReference>
<dbReference type="GO" id="GO:0046556">
    <property type="term" value="F:alpha-L-arabinofuranosidase activity"/>
    <property type="evidence" value="ECO:0007669"/>
    <property type="project" value="UniProtKB-EC"/>
</dbReference>
<feature type="domain" description="Alpha-L-arabinofuranosidase C-terminal" evidence="9">
    <location>
        <begin position="463"/>
        <end position="629"/>
    </location>
</feature>
<organism evidence="10 11">
    <name type="scientific">Cronartium quercuum f. sp. fusiforme G11</name>
    <dbReference type="NCBI Taxonomy" id="708437"/>
    <lineage>
        <taxon>Eukaryota</taxon>
        <taxon>Fungi</taxon>
        <taxon>Dikarya</taxon>
        <taxon>Basidiomycota</taxon>
        <taxon>Pucciniomycotina</taxon>
        <taxon>Pucciniomycetes</taxon>
        <taxon>Pucciniales</taxon>
        <taxon>Coleosporiaceae</taxon>
        <taxon>Cronartium</taxon>
    </lineage>
</organism>
<dbReference type="InterPro" id="IPR017853">
    <property type="entry name" value="GH"/>
</dbReference>
<name>A0A9P6NW92_9BASI</name>
<keyword evidence="7" id="KW-0325">Glycoprotein</keyword>
<evidence type="ECO:0000256" key="3">
    <source>
        <dbReference type="ARBA" id="ARBA00007186"/>
    </source>
</evidence>
<dbReference type="AlphaFoldDB" id="A0A9P6NW92"/>
<dbReference type="Proteomes" id="UP000886653">
    <property type="component" value="Unassembled WGS sequence"/>
</dbReference>
<evidence type="ECO:0000256" key="7">
    <source>
        <dbReference type="ARBA" id="ARBA00023180"/>
    </source>
</evidence>
<proteinExistence type="inferred from homology"/>
<evidence type="ECO:0000313" key="11">
    <source>
        <dbReference type="Proteomes" id="UP000886653"/>
    </source>
</evidence>
<comment type="similarity">
    <text evidence="3">Belongs to the glycosyl hydrolase 51 family.</text>
</comment>
<dbReference type="OrthoDB" id="406864at2759"/>
<dbReference type="EMBL" id="MU167212">
    <property type="protein sequence ID" value="KAG0151547.1"/>
    <property type="molecule type" value="Genomic_DNA"/>
</dbReference>
<reference evidence="10" key="1">
    <citation type="submission" date="2013-11" db="EMBL/GenBank/DDBJ databases">
        <title>Genome sequence of the fusiform rust pathogen reveals effectors for host alternation and coevolution with pine.</title>
        <authorList>
            <consortium name="DOE Joint Genome Institute"/>
            <person name="Smith K."/>
            <person name="Pendleton A."/>
            <person name="Kubisiak T."/>
            <person name="Anderson C."/>
            <person name="Salamov A."/>
            <person name="Aerts A."/>
            <person name="Riley R."/>
            <person name="Clum A."/>
            <person name="Lindquist E."/>
            <person name="Ence D."/>
            <person name="Campbell M."/>
            <person name="Kronenberg Z."/>
            <person name="Feau N."/>
            <person name="Dhillon B."/>
            <person name="Hamelin R."/>
            <person name="Burleigh J."/>
            <person name="Smith J."/>
            <person name="Yandell M."/>
            <person name="Nelson C."/>
            <person name="Grigoriev I."/>
            <person name="Davis J."/>
        </authorList>
    </citation>
    <scope>NUCLEOTIDE SEQUENCE</scope>
    <source>
        <strain evidence="10">G11</strain>
    </source>
</reference>
<feature type="chain" id="PRO_5040250462" description="non-reducing end alpha-L-arabinofuranosidase" evidence="8">
    <location>
        <begin position="24"/>
        <end position="638"/>
    </location>
</feature>
<evidence type="ECO:0000256" key="4">
    <source>
        <dbReference type="ARBA" id="ARBA00012670"/>
    </source>
</evidence>
<dbReference type="InterPro" id="IPR010720">
    <property type="entry name" value="Alpha-L-AF_C"/>
</dbReference>
<evidence type="ECO:0000259" key="9">
    <source>
        <dbReference type="SMART" id="SM00813"/>
    </source>
</evidence>
<dbReference type="GO" id="GO:0046373">
    <property type="term" value="P:L-arabinose metabolic process"/>
    <property type="evidence" value="ECO:0007669"/>
    <property type="project" value="InterPro"/>
</dbReference>
<comment type="catalytic activity">
    <reaction evidence="1">
        <text>Hydrolysis of terminal non-reducing alpha-L-arabinofuranoside residues in alpha-L-arabinosides.</text>
        <dbReference type="EC" id="3.2.1.55"/>
    </reaction>
</comment>
<evidence type="ECO:0000313" key="10">
    <source>
        <dbReference type="EMBL" id="KAG0151547.1"/>
    </source>
</evidence>
<keyword evidence="6" id="KW-0378">Hydrolase</keyword>
<feature type="signal peptide" evidence="8">
    <location>
        <begin position="1"/>
        <end position="23"/>
    </location>
</feature>
<evidence type="ECO:0000256" key="5">
    <source>
        <dbReference type="ARBA" id="ARBA00022729"/>
    </source>
</evidence>
<dbReference type="SUPFAM" id="SSF51445">
    <property type="entry name" value="(Trans)glycosidases"/>
    <property type="match status" value="1"/>
</dbReference>